<reference evidence="4 5" key="1">
    <citation type="submission" date="2020-08" db="EMBL/GenBank/DDBJ databases">
        <title>Genomic Encyclopedia of Type Strains, Phase III (KMG-III): the genomes of soil and plant-associated and newly described type strains.</title>
        <authorList>
            <person name="Whitman W."/>
        </authorList>
    </citation>
    <scope>NUCLEOTIDE SEQUENCE [LARGE SCALE GENOMIC DNA]</scope>
    <source>
        <strain evidence="4 5">CECT 8577</strain>
    </source>
</reference>
<feature type="domain" description="AB hydrolase-1" evidence="3">
    <location>
        <begin position="30"/>
        <end position="274"/>
    </location>
</feature>
<gene>
    <name evidence="4" type="ORF">FHS23_003822</name>
</gene>
<dbReference type="InterPro" id="IPR000073">
    <property type="entry name" value="AB_hydrolase_1"/>
</dbReference>
<comment type="caution">
    <text evidence="4">The sequence shown here is derived from an EMBL/GenBank/DDBJ whole genome shotgun (WGS) entry which is preliminary data.</text>
</comment>
<evidence type="ECO:0000313" key="4">
    <source>
        <dbReference type="EMBL" id="MBB3052781.1"/>
    </source>
</evidence>
<sequence length="362" mass="36640">MATTTVTSSDGTRLAVETCDPVGDAGSGVTLVLVHGWTQDRRTWDRVVGELASSARIVRYDLRGHGESDPAGPDSATIDRLADDLAEVIATQAPAGPVVLAGHSMGGMTIMALADRYPDLVARRVAGAAFVATSSGNMDRVTLGFPGALGRGAARLERRLAKLLLAYRTERLPVGGPLATVGGRLLVFGKRPRKADVRSVADQLRKAHPRSVGGFQNAISLHDRRTALAALRTVPTVVMVGDRDRLTPVEHAEAIADELPDARFVLLPGAGHMITQERHTSVAEAIGGLVADAHSSHSTSAAAVDAAAGGGAAGDGAAGDGVVADGGTGSGGTGSGGTGDGGATADGAAGSPHRSRATPASR</sequence>
<evidence type="ECO:0000256" key="1">
    <source>
        <dbReference type="ARBA" id="ARBA00022801"/>
    </source>
</evidence>
<dbReference type="PANTHER" id="PTHR43798">
    <property type="entry name" value="MONOACYLGLYCEROL LIPASE"/>
    <property type="match status" value="1"/>
</dbReference>
<dbReference type="EMBL" id="JACHWU010000005">
    <property type="protein sequence ID" value="MBB3052781.1"/>
    <property type="molecule type" value="Genomic_DNA"/>
</dbReference>
<dbReference type="GO" id="GO:0016787">
    <property type="term" value="F:hydrolase activity"/>
    <property type="evidence" value="ECO:0007669"/>
    <property type="project" value="UniProtKB-KW"/>
</dbReference>
<name>A0A839S3W5_9PSEU</name>
<feature type="region of interest" description="Disordered" evidence="2">
    <location>
        <begin position="308"/>
        <end position="362"/>
    </location>
</feature>
<dbReference type="Proteomes" id="UP000550714">
    <property type="component" value="Unassembled WGS sequence"/>
</dbReference>
<dbReference type="PRINTS" id="PR00111">
    <property type="entry name" value="ABHYDROLASE"/>
</dbReference>
<protein>
    <submittedName>
        <fullName evidence="4">Pimeloyl-ACP methyl ester carboxylesterase</fullName>
    </submittedName>
</protein>
<proteinExistence type="predicted"/>
<keyword evidence="1" id="KW-0378">Hydrolase</keyword>
<evidence type="ECO:0000256" key="2">
    <source>
        <dbReference type="SAM" id="MobiDB-lite"/>
    </source>
</evidence>
<organism evidence="4 5">
    <name type="scientific">Prauserella isguenensis</name>
    <dbReference type="NCBI Taxonomy" id="1470180"/>
    <lineage>
        <taxon>Bacteria</taxon>
        <taxon>Bacillati</taxon>
        <taxon>Actinomycetota</taxon>
        <taxon>Actinomycetes</taxon>
        <taxon>Pseudonocardiales</taxon>
        <taxon>Pseudonocardiaceae</taxon>
        <taxon>Prauserella</taxon>
    </lineage>
</organism>
<feature type="compositionally biased region" description="Gly residues" evidence="2">
    <location>
        <begin position="308"/>
        <end position="344"/>
    </location>
</feature>
<dbReference type="PANTHER" id="PTHR43798:SF31">
    <property type="entry name" value="AB HYDROLASE SUPERFAMILY PROTEIN YCLE"/>
    <property type="match status" value="1"/>
</dbReference>
<dbReference type="InterPro" id="IPR029058">
    <property type="entry name" value="AB_hydrolase_fold"/>
</dbReference>
<dbReference type="Gene3D" id="3.40.50.1820">
    <property type="entry name" value="alpha/beta hydrolase"/>
    <property type="match status" value="1"/>
</dbReference>
<evidence type="ECO:0000259" key="3">
    <source>
        <dbReference type="Pfam" id="PF00561"/>
    </source>
</evidence>
<dbReference type="Pfam" id="PF00561">
    <property type="entry name" value="Abhydrolase_1"/>
    <property type="match status" value="1"/>
</dbReference>
<keyword evidence="5" id="KW-1185">Reference proteome</keyword>
<dbReference type="SUPFAM" id="SSF53474">
    <property type="entry name" value="alpha/beta-Hydrolases"/>
    <property type="match status" value="1"/>
</dbReference>
<dbReference type="AlphaFoldDB" id="A0A839S3W5"/>
<dbReference type="GO" id="GO:0016020">
    <property type="term" value="C:membrane"/>
    <property type="evidence" value="ECO:0007669"/>
    <property type="project" value="TreeGrafter"/>
</dbReference>
<dbReference type="InterPro" id="IPR050266">
    <property type="entry name" value="AB_hydrolase_sf"/>
</dbReference>
<evidence type="ECO:0000313" key="5">
    <source>
        <dbReference type="Proteomes" id="UP000550714"/>
    </source>
</evidence>
<accession>A0A839S3W5</accession>